<reference evidence="4" key="2">
    <citation type="submission" date="2012-11" db="EMBL/GenBank/DDBJ databases">
        <authorList>
            <person name="Kuo A."/>
            <person name="Curtis B.A."/>
            <person name="Tanifuji G."/>
            <person name="Burki F."/>
            <person name="Gruber A."/>
            <person name="Irimia M."/>
            <person name="Maruyama S."/>
            <person name="Arias M.C."/>
            <person name="Ball S.G."/>
            <person name="Gile G.H."/>
            <person name="Hirakawa Y."/>
            <person name="Hopkins J.F."/>
            <person name="Rensing S.A."/>
            <person name="Schmutz J."/>
            <person name="Symeonidi A."/>
            <person name="Elias M."/>
            <person name="Eveleigh R.J."/>
            <person name="Herman E.K."/>
            <person name="Klute M.J."/>
            <person name="Nakayama T."/>
            <person name="Obornik M."/>
            <person name="Reyes-Prieto A."/>
            <person name="Armbrust E.V."/>
            <person name="Aves S.J."/>
            <person name="Beiko R.G."/>
            <person name="Coutinho P."/>
            <person name="Dacks J.B."/>
            <person name="Durnford D.G."/>
            <person name="Fast N.M."/>
            <person name="Green B.R."/>
            <person name="Grisdale C."/>
            <person name="Hempe F."/>
            <person name="Henrissat B."/>
            <person name="Hoppner M.P."/>
            <person name="Ishida K.-I."/>
            <person name="Kim E."/>
            <person name="Koreny L."/>
            <person name="Kroth P.G."/>
            <person name="Liu Y."/>
            <person name="Malik S.-B."/>
            <person name="Maier U.G."/>
            <person name="McRose D."/>
            <person name="Mock T."/>
            <person name="Neilson J.A."/>
            <person name="Onodera N.T."/>
            <person name="Poole A.M."/>
            <person name="Pritham E.J."/>
            <person name="Richards T.A."/>
            <person name="Rocap G."/>
            <person name="Roy S.W."/>
            <person name="Sarai C."/>
            <person name="Schaack S."/>
            <person name="Shirato S."/>
            <person name="Slamovits C.H."/>
            <person name="Spencer D.F."/>
            <person name="Suzuki S."/>
            <person name="Worden A.Z."/>
            <person name="Zauner S."/>
            <person name="Barry K."/>
            <person name="Bell C."/>
            <person name="Bharti A.K."/>
            <person name="Crow J.A."/>
            <person name="Grimwood J."/>
            <person name="Kramer R."/>
            <person name="Lindquist E."/>
            <person name="Lucas S."/>
            <person name="Salamov A."/>
            <person name="McFadden G.I."/>
            <person name="Lane C.E."/>
            <person name="Keeling P.J."/>
            <person name="Gray M.W."/>
            <person name="Grigoriev I.V."/>
            <person name="Archibald J.M."/>
        </authorList>
    </citation>
    <scope>NUCLEOTIDE SEQUENCE</scope>
    <source>
        <strain evidence="4">CCMP2712</strain>
    </source>
</reference>
<proteinExistence type="predicted"/>
<dbReference type="PaxDb" id="55529-EKX51684"/>
<gene>
    <name evidence="2" type="ORF">GUITHDRAFT_102949</name>
</gene>
<dbReference type="AlphaFoldDB" id="L1JTN8"/>
<protein>
    <submittedName>
        <fullName evidence="2 3">Uncharacterized protein</fullName>
    </submittedName>
</protein>
<sequence>MLPLVIVIAAASAAASAGAAAGDTLTNEQVALLYKVRPEPCYPNEKVCYRSLVEVHKQLNFDRELSTCTATAQSLIDLSCDICATPLCDDLVVGPIITQINRGWFDPVSKQVKQIVGSSPNYPSQQPSTRALAEARGCKFDRCVTRYAVKYYYSNPSCSGNPKRVMAQVLARNLSETKTEEDCKLSPSGFYRRIECSNFIQLPRSTYFLRRTWDNSYNCSNKAQITSFDAVLAGSCVFEDDVASPTYMRYDCSRNELTTACGNGCASCGGSRALNSEAITGTGACEKLSAMSSREERAINVDSCNWFKVYTTTSTKDCSGQISQQVVVDKVGSSLNSATVLDISIPGQGDKNKLAPDLSVVRVEQEGKFLVLNFWVKETVDPASANGTLLSCYPRFQPNLRYSILDGECVPMLMPKTGDYWKLEASKMKQKQKQKQEKEEL</sequence>
<dbReference type="KEGG" id="gtt:GUITHDRAFT_102949"/>
<keyword evidence="4" id="KW-1185">Reference proteome</keyword>
<dbReference type="Proteomes" id="UP000011087">
    <property type="component" value="Unassembled WGS sequence"/>
</dbReference>
<evidence type="ECO:0000313" key="4">
    <source>
        <dbReference type="Proteomes" id="UP000011087"/>
    </source>
</evidence>
<feature type="signal peptide" evidence="1">
    <location>
        <begin position="1"/>
        <end position="21"/>
    </location>
</feature>
<dbReference type="EnsemblProtists" id="EKX51684">
    <property type="protein sequence ID" value="EKX51684"/>
    <property type="gene ID" value="GUITHDRAFT_102949"/>
</dbReference>
<keyword evidence="1" id="KW-0732">Signal</keyword>
<dbReference type="RefSeq" id="XP_005838664.1">
    <property type="nucleotide sequence ID" value="XM_005838607.1"/>
</dbReference>
<reference evidence="3" key="3">
    <citation type="submission" date="2015-06" db="UniProtKB">
        <authorList>
            <consortium name="EnsemblProtists"/>
        </authorList>
    </citation>
    <scope>IDENTIFICATION</scope>
</reference>
<accession>L1JTN8</accession>
<dbReference type="GeneID" id="17308368"/>
<dbReference type="EMBL" id="JH992975">
    <property type="protein sequence ID" value="EKX51684.1"/>
    <property type="molecule type" value="Genomic_DNA"/>
</dbReference>
<name>L1JTN8_GUITC</name>
<feature type="chain" id="PRO_5008771751" evidence="1">
    <location>
        <begin position="22"/>
        <end position="441"/>
    </location>
</feature>
<dbReference type="HOGENOM" id="CLU_621802_0_0_1"/>
<evidence type="ECO:0000313" key="3">
    <source>
        <dbReference type="EnsemblProtists" id="EKX51684"/>
    </source>
</evidence>
<organism evidence="2">
    <name type="scientific">Guillardia theta (strain CCMP2712)</name>
    <name type="common">Cryptophyte</name>
    <dbReference type="NCBI Taxonomy" id="905079"/>
    <lineage>
        <taxon>Eukaryota</taxon>
        <taxon>Cryptophyceae</taxon>
        <taxon>Pyrenomonadales</taxon>
        <taxon>Geminigeraceae</taxon>
        <taxon>Guillardia</taxon>
    </lineage>
</organism>
<evidence type="ECO:0000256" key="1">
    <source>
        <dbReference type="SAM" id="SignalP"/>
    </source>
</evidence>
<evidence type="ECO:0000313" key="2">
    <source>
        <dbReference type="EMBL" id="EKX51684.1"/>
    </source>
</evidence>
<reference evidence="2 4" key="1">
    <citation type="journal article" date="2012" name="Nature">
        <title>Algal genomes reveal evolutionary mosaicism and the fate of nucleomorphs.</title>
        <authorList>
            <consortium name="DOE Joint Genome Institute"/>
            <person name="Curtis B.A."/>
            <person name="Tanifuji G."/>
            <person name="Burki F."/>
            <person name="Gruber A."/>
            <person name="Irimia M."/>
            <person name="Maruyama S."/>
            <person name="Arias M.C."/>
            <person name="Ball S.G."/>
            <person name="Gile G.H."/>
            <person name="Hirakawa Y."/>
            <person name="Hopkins J.F."/>
            <person name="Kuo A."/>
            <person name="Rensing S.A."/>
            <person name="Schmutz J."/>
            <person name="Symeonidi A."/>
            <person name="Elias M."/>
            <person name="Eveleigh R.J."/>
            <person name="Herman E.K."/>
            <person name="Klute M.J."/>
            <person name="Nakayama T."/>
            <person name="Obornik M."/>
            <person name="Reyes-Prieto A."/>
            <person name="Armbrust E.V."/>
            <person name="Aves S.J."/>
            <person name="Beiko R.G."/>
            <person name="Coutinho P."/>
            <person name="Dacks J.B."/>
            <person name="Durnford D.G."/>
            <person name="Fast N.M."/>
            <person name="Green B.R."/>
            <person name="Grisdale C.J."/>
            <person name="Hempel F."/>
            <person name="Henrissat B."/>
            <person name="Hoppner M.P."/>
            <person name="Ishida K."/>
            <person name="Kim E."/>
            <person name="Koreny L."/>
            <person name="Kroth P.G."/>
            <person name="Liu Y."/>
            <person name="Malik S.B."/>
            <person name="Maier U.G."/>
            <person name="McRose D."/>
            <person name="Mock T."/>
            <person name="Neilson J.A."/>
            <person name="Onodera N.T."/>
            <person name="Poole A.M."/>
            <person name="Pritham E.J."/>
            <person name="Richards T.A."/>
            <person name="Rocap G."/>
            <person name="Roy S.W."/>
            <person name="Sarai C."/>
            <person name="Schaack S."/>
            <person name="Shirato S."/>
            <person name="Slamovits C.H."/>
            <person name="Spencer D.F."/>
            <person name="Suzuki S."/>
            <person name="Worden A.Z."/>
            <person name="Zauner S."/>
            <person name="Barry K."/>
            <person name="Bell C."/>
            <person name="Bharti A.K."/>
            <person name="Crow J.A."/>
            <person name="Grimwood J."/>
            <person name="Kramer R."/>
            <person name="Lindquist E."/>
            <person name="Lucas S."/>
            <person name="Salamov A."/>
            <person name="McFadden G.I."/>
            <person name="Lane C.E."/>
            <person name="Keeling P.J."/>
            <person name="Gray M.W."/>
            <person name="Grigoriev I.V."/>
            <person name="Archibald J.M."/>
        </authorList>
    </citation>
    <scope>NUCLEOTIDE SEQUENCE</scope>
    <source>
        <strain evidence="2 4">CCMP2712</strain>
    </source>
</reference>